<reference evidence="3 4" key="1">
    <citation type="submission" date="2016-10" db="EMBL/GenBank/DDBJ databases">
        <authorList>
            <person name="de Groot N.N."/>
        </authorList>
    </citation>
    <scope>NUCLEOTIDE SEQUENCE [LARGE SCALE GENOMIC DNA]</scope>
    <source>
        <strain evidence="3 4">ASO4-2</strain>
    </source>
</reference>
<dbReference type="InterPro" id="IPR051405">
    <property type="entry name" value="phD/YefM_antitoxin"/>
</dbReference>
<dbReference type="RefSeq" id="WP_092122000.1">
    <property type="nucleotide sequence ID" value="NZ_FMXO01000014.1"/>
</dbReference>
<dbReference type="OrthoDB" id="5297687at2"/>
<dbReference type="PANTHER" id="PTHR33713">
    <property type="entry name" value="ANTITOXIN YAFN-RELATED"/>
    <property type="match status" value="1"/>
</dbReference>
<organism evidence="3 4">
    <name type="scientific">Desulfonatronum thiosulfatophilum</name>
    <dbReference type="NCBI Taxonomy" id="617002"/>
    <lineage>
        <taxon>Bacteria</taxon>
        <taxon>Pseudomonadati</taxon>
        <taxon>Thermodesulfobacteriota</taxon>
        <taxon>Desulfovibrionia</taxon>
        <taxon>Desulfovibrionales</taxon>
        <taxon>Desulfonatronaceae</taxon>
        <taxon>Desulfonatronum</taxon>
    </lineage>
</organism>
<dbReference type="SUPFAM" id="SSF143120">
    <property type="entry name" value="YefM-like"/>
    <property type="match status" value="1"/>
</dbReference>
<accession>A0A1G6DVM1</accession>
<dbReference type="InterPro" id="IPR006442">
    <property type="entry name" value="Antitoxin_Phd/YefM"/>
</dbReference>
<dbReference type="InterPro" id="IPR036165">
    <property type="entry name" value="YefM-like_sf"/>
</dbReference>
<dbReference type="NCBIfam" id="TIGR01552">
    <property type="entry name" value="phd_fam"/>
    <property type="match status" value="1"/>
</dbReference>
<proteinExistence type="inferred from homology"/>
<evidence type="ECO:0000313" key="4">
    <source>
        <dbReference type="Proteomes" id="UP000198771"/>
    </source>
</evidence>
<dbReference type="Proteomes" id="UP000198771">
    <property type="component" value="Unassembled WGS sequence"/>
</dbReference>
<dbReference type="Gene3D" id="3.40.1620.10">
    <property type="entry name" value="YefM-like domain"/>
    <property type="match status" value="1"/>
</dbReference>
<evidence type="ECO:0000256" key="2">
    <source>
        <dbReference type="RuleBase" id="RU362080"/>
    </source>
</evidence>
<protein>
    <recommendedName>
        <fullName evidence="2">Antitoxin</fullName>
    </recommendedName>
</protein>
<dbReference type="PANTHER" id="PTHR33713:SF10">
    <property type="entry name" value="ANTITOXIN YAFN"/>
    <property type="match status" value="1"/>
</dbReference>
<comment type="function">
    <text evidence="2">Antitoxin component of a type II toxin-antitoxin (TA) system.</text>
</comment>
<evidence type="ECO:0000313" key="3">
    <source>
        <dbReference type="EMBL" id="SDB49171.1"/>
    </source>
</evidence>
<name>A0A1G6DVM1_9BACT</name>
<dbReference type="EMBL" id="FMXO01000014">
    <property type="protein sequence ID" value="SDB49171.1"/>
    <property type="molecule type" value="Genomic_DNA"/>
</dbReference>
<keyword evidence="4" id="KW-1185">Reference proteome</keyword>
<gene>
    <name evidence="3" type="ORF">SAMN05660653_02397</name>
</gene>
<dbReference type="Pfam" id="PF02604">
    <property type="entry name" value="PhdYeFM_antitox"/>
    <property type="match status" value="1"/>
</dbReference>
<sequence>MQTIYTDKIVSVTELKRNFSNVLNQAGNDPVAILNHNKAAAYLLSAEHYERLIDRLEDIEDAKLIKERSAGPFVEVNMDDL</sequence>
<evidence type="ECO:0000256" key="1">
    <source>
        <dbReference type="ARBA" id="ARBA00009981"/>
    </source>
</evidence>
<dbReference type="STRING" id="617002.SAMN05660653_02397"/>
<dbReference type="AlphaFoldDB" id="A0A1G6DVM1"/>
<comment type="similarity">
    <text evidence="1 2">Belongs to the phD/YefM antitoxin family.</text>
</comment>